<keyword evidence="6 9" id="KW-0378">Hydrolase</keyword>
<dbReference type="Proteomes" id="UP000030588">
    <property type="component" value="Unassembled WGS sequence"/>
</dbReference>
<dbReference type="HAMAP" id="MF_00161">
    <property type="entry name" value="LspA"/>
    <property type="match status" value="1"/>
</dbReference>
<name>A0A0A6VF66_9BACI</name>
<dbReference type="RefSeq" id="WP_025728791.1">
    <property type="nucleotide sequence ID" value="NZ_JAAIWK010000002.1"/>
</dbReference>
<evidence type="ECO:0000256" key="4">
    <source>
        <dbReference type="ARBA" id="ARBA00022692"/>
    </source>
</evidence>
<comment type="function">
    <text evidence="9 10">This protein specifically catalyzes the removal of signal peptides from prolipoproteins.</text>
</comment>
<evidence type="ECO:0000256" key="11">
    <source>
        <dbReference type="RuleBase" id="RU004181"/>
    </source>
</evidence>
<keyword evidence="8 9" id="KW-0472">Membrane</keyword>
<dbReference type="PANTHER" id="PTHR33695">
    <property type="entry name" value="LIPOPROTEIN SIGNAL PEPTIDASE"/>
    <property type="match status" value="1"/>
</dbReference>
<evidence type="ECO:0000256" key="2">
    <source>
        <dbReference type="ARBA" id="ARBA00022475"/>
    </source>
</evidence>
<accession>A0A0A6VF66</accession>
<dbReference type="STRING" id="363870.NG54_04795"/>
<evidence type="ECO:0000256" key="8">
    <source>
        <dbReference type="ARBA" id="ARBA00023136"/>
    </source>
</evidence>
<protein>
    <recommendedName>
        <fullName evidence="9">Lipoprotein signal peptidase</fullName>
        <ecNumber evidence="9">3.4.23.36</ecNumber>
    </recommendedName>
    <alternativeName>
        <fullName evidence="9">Prolipoprotein signal peptidase</fullName>
    </alternativeName>
    <alternativeName>
        <fullName evidence="9">Signal peptidase II</fullName>
        <shortName evidence="9">SPase II</shortName>
    </alternativeName>
</protein>
<comment type="caution">
    <text evidence="9">Lacks conserved residue(s) required for the propagation of feature annotation.</text>
</comment>
<evidence type="ECO:0000256" key="5">
    <source>
        <dbReference type="ARBA" id="ARBA00022750"/>
    </source>
</evidence>
<dbReference type="Proteomes" id="UP000476934">
    <property type="component" value="Unassembled WGS sequence"/>
</dbReference>
<dbReference type="InterPro" id="IPR001872">
    <property type="entry name" value="Peptidase_A8"/>
</dbReference>
<dbReference type="PROSITE" id="PS00855">
    <property type="entry name" value="SPASE_II"/>
    <property type="match status" value="1"/>
</dbReference>
<evidence type="ECO:0000256" key="1">
    <source>
        <dbReference type="ARBA" id="ARBA00006139"/>
    </source>
</evidence>
<dbReference type="GO" id="GO:0006508">
    <property type="term" value="P:proteolysis"/>
    <property type="evidence" value="ECO:0007669"/>
    <property type="project" value="UniProtKB-KW"/>
</dbReference>
<evidence type="ECO:0000256" key="6">
    <source>
        <dbReference type="ARBA" id="ARBA00022801"/>
    </source>
</evidence>
<dbReference type="PANTHER" id="PTHR33695:SF1">
    <property type="entry name" value="LIPOPROTEIN SIGNAL PEPTIDASE"/>
    <property type="match status" value="1"/>
</dbReference>
<dbReference type="EMBL" id="JRUN01000009">
    <property type="protein sequence ID" value="KHD86216.1"/>
    <property type="molecule type" value="Genomic_DNA"/>
</dbReference>
<evidence type="ECO:0000313" key="12">
    <source>
        <dbReference type="EMBL" id="KHD86216.1"/>
    </source>
</evidence>
<feature type="active site" evidence="9">
    <location>
        <position position="129"/>
    </location>
</feature>
<dbReference type="OrthoDB" id="9810259at2"/>
<evidence type="ECO:0000313" key="15">
    <source>
        <dbReference type="Proteomes" id="UP000476934"/>
    </source>
</evidence>
<dbReference type="UniPathway" id="UPA00665"/>
<keyword evidence="15" id="KW-1185">Reference proteome</keyword>
<reference evidence="13" key="2">
    <citation type="submission" date="2020-02" db="EMBL/GenBank/DDBJ databases">
        <authorList>
            <person name="Feng H."/>
        </authorList>
    </citation>
    <scope>NUCLEOTIDE SEQUENCE [LARGE SCALE GENOMIC DNA]</scope>
    <source>
        <strain evidence="13">Gsoil 114</strain>
    </source>
</reference>
<evidence type="ECO:0000313" key="14">
    <source>
        <dbReference type="Proteomes" id="UP000030588"/>
    </source>
</evidence>
<keyword evidence="4 9" id="KW-0812">Transmembrane</keyword>
<comment type="pathway">
    <text evidence="9">Protein modification; lipoprotein biosynthesis (signal peptide cleavage).</text>
</comment>
<evidence type="ECO:0000256" key="10">
    <source>
        <dbReference type="RuleBase" id="RU000594"/>
    </source>
</evidence>
<evidence type="ECO:0000313" key="13">
    <source>
        <dbReference type="EMBL" id="NEY18634.1"/>
    </source>
</evidence>
<gene>
    <name evidence="9" type="primary">lspA</name>
    <name evidence="13" type="ORF">G4D61_01465</name>
    <name evidence="12" type="ORF">NG54_04795</name>
</gene>
<keyword evidence="13" id="KW-0449">Lipoprotein</keyword>
<feature type="transmembrane region" description="Helical" evidence="9">
    <location>
        <begin position="58"/>
        <end position="76"/>
    </location>
</feature>
<evidence type="ECO:0000256" key="9">
    <source>
        <dbReference type="HAMAP-Rule" id="MF_00161"/>
    </source>
</evidence>
<dbReference type="GO" id="GO:0004190">
    <property type="term" value="F:aspartic-type endopeptidase activity"/>
    <property type="evidence" value="ECO:0007669"/>
    <property type="project" value="UniProtKB-UniRule"/>
</dbReference>
<dbReference type="AlphaFoldDB" id="A0A0A6VF66"/>
<feature type="transmembrane region" description="Helical" evidence="9">
    <location>
        <begin position="83"/>
        <end position="102"/>
    </location>
</feature>
<comment type="caution">
    <text evidence="12">The sequence shown here is derived from an EMBL/GenBank/DDBJ whole genome shotgun (WGS) entry which is preliminary data.</text>
</comment>
<keyword evidence="7 9" id="KW-1133">Transmembrane helix</keyword>
<reference evidence="12 14" key="1">
    <citation type="submission" date="2014-10" db="EMBL/GenBank/DDBJ databases">
        <title>Draft genome of phytase producing Bacillus ginsengihumi strain M2.11.</title>
        <authorList>
            <person name="Toymentseva A."/>
            <person name="Boulygina E.A."/>
            <person name="Kazakov S.V."/>
            <person name="Kayumov I."/>
            <person name="Suleimanova A.D."/>
            <person name="Mardanova A.M."/>
            <person name="Maria S.N."/>
            <person name="Sergey M.Y."/>
            <person name="Sharipova M.R."/>
        </authorList>
    </citation>
    <scope>NUCLEOTIDE SEQUENCE [LARGE SCALE GENOMIC DNA]</scope>
    <source>
        <strain evidence="12 14">M2.11</strain>
    </source>
</reference>
<comment type="similarity">
    <text evidence="1 9 11">Belongs to the peptidase A8 family.</text>
</comment>
<reference evidence="13 15" key="3">
    <citation type="submission" date="2020-03" db="EMBL/GenBank/DDBJ databases">
        <title>Bacillus aquiflavi sp. nov., isolated from yellow water of strong flavor Chinese baijiu in Yibin region of China.</title>
        <authorList>
            <person name="Xie J."/>
        </authorList>
    </citation>
    <scope>NUCLEOTIDE SEQUENCE [LARGE SCALE GENOMIC DNA]</scope>
    <source>
        <strain evidence="13 15">Gsoil 114</strain>
    </source>
</reference>
<dbReference type="GO" id="GO:0005886">
    <property type="term" value="C:plasma membrane"/>
    <property type="evidence" value="ECO:0007669"/>
    <property type="project" value="UniProtKB-SubCell"/>
</dbReference>
<dbReference type="NCBIfam" id="TIGR00077">
    <property type="entry name" value="lspA"/>
    <property type="match status" value="1"/>
</dbReference>
<keyword evidence="5 9" id="KW-0064">Aspartyl protease</keyword>
<dbReference type="EMBL" id="JAAIWK010000002">
    <property type="protein sequence ID" value="NEY18634.1"/>
    <property type="molecule type" value="Genomic_DNA"/>
</dbReference>
<organism evidence="12 14">
    <name type="scientific">Heyndrickxia ginsengihumi</name>
    <dbReference type="NCBI Taxonomy" id="363870"/>
    <lineage>
        <taxon>Bacteria</taxon>
        <taxon>Bacillati</taxon>
        <taxon>Bacillota</taxon>
        <taxon>Bacilli</taxon>
        <taxon>Bacillales</taxon>
        <taxon>Bacillaceae</taxon>
        <taxon>Heyndrickxia</taxon>
    </lineage>
</organism>
<comment type="catalytic activity">
    <reaction evidence="9 10">
        <text>Release of signal peptides from bacterial membrane prolipoproteins. Hydrolyzes -Xaa-Yaa-Zaa-|-(S,diacylglyceryl)Cys-, in which Xaa is hydrophobic (preferably Leu), and Yaa (Ala or Ser) and Zaa (Gly or Ala) have small, neutral side chains.</text>
        <dbReference type="EC" id="3.4.23.36"/>
    </reaction>
</comment>
<dbReference type="PRINTS" id="PR00781">
    <property type="entry name" value="LIPOSIGPTASE"/>
</dbReference>
<comment type="subcellular location">
    <subcellularLocation>
        <location evidence="9">Cell membrane</location>
        <topology evidence="9">Multi-pass membrane protein</topology>
    </subcellularLocation>
</comment>
<feature type="active site" evidence="9">
    <location>
        <position position="111"/>
    </location>
</feature>
<sequence length="152" mass="17349">MLYYLITLVVIAIDQLTKWLIVKNMNLGDSITVIPHFFYITSTRNTGAAFSILEGQMWLFYAITIVVILGIIYYIQKHAKFKYLLGVSLALILGGAIGNFIDRLFRGEVVDFVQLHFVHYDFAIFNVADSSLTIGVILLFIFVLMDDRKSKE</sequence>
<dbReference type="EC" id="3.4.23.36" evidence="9"/>
<evidence type="ECO:0000256" key="3">
    <source>
        <dbReference type="ARBA" id="ARBA00022670"/>
    </source>
</evidence>
<feature type="transmembrane region" description="Helical" evidence="9">
    <location>
        <begin position="122"/>
        <end position="145"/>
    </location>
</feature>
<evidence type="ECO:0000256" key="7">
    <source>
        <dbReference type="ARBA" id="ARBA00022989"/>
    </source>
</evidence>
<keyword evidence="2 9" id="KW-1003">Cell membrane</keyword>
<dbReference type="Pfam" id="PF01252">
    <property type="entry name" value="Peptidase_A8"/>
    <property type="match status" value="1"/>
</dbReference>
<keyword evidence="3 9" id="KW-0645">Protease</keyword>
<proteinExistence type="inferred from homology"/>